<dbReference type="AlphaFoldDB" id="A0A9W6PVM6"/>
<feature type="domain" description="CN hydrolase" evidence="2">
    <location>
        <begin position="8"/>
        <end position="243"/>
    </location>
</feature>
<dbReference type="InterPro" id="IPR036526">
    <property type="entry name" value="C-N_Hydrolase_sf"/>
</dbReference>
<dbReference type="Pfam" id="PF00795">
    <property type="entry name" value="CN_hydrolase"/>
    <property type="match status" value="1"/>
</dbReference>
<dbReference type="PROSITE" id="PS50263">
    <property type="entry name" value="CN_HYDROLASE"/>
    <property type="match status" value="1"/>
</dbReference>
<comment type="caution">
    <text evidence="3">The sequence shown here is derived from an EMBL/GenBank/DDBJ whole genome shotgun (WGS) entry which is preliminary data.</text>
</comment>
<sequence length="276" mass="29949">MTGSAPALRVALLQTAPRLGAVDANLAELNRRLRQAADADLAVAPELATHGYHLGDLDDPRALPAADERLAGLGGHGPAVVAGFAEAHRHHRYNSAAIVDGGRVAVQRKLYLPTYRDWEERKHFRPGGRLRRHDVRGARVAVLICNDLWQPPLPWLAAHGGAEVVVVIANSVESEAAVPVRKAWDLLLAHTAVALQTYAVFVNRSGVERGRRFWGGSCVVGPDGETLVRLGADEDQAVADLDLDALRALRRRWPLLQESRFDLVAGEAARLAAEEE</sequence>
<dbReference type="EMBL" id="BSRZ01000003">
    <property type="protein sequence ID" value="GLW63758.1"/>
    <property type="molecule type" value="Genomic_DNA"/>
</dbReference>
<organism evidence="3 4">
    <name type="scientific">Actinomadura rubrobrunea</name>
    <dbReference type="NCBI Taxonomy" id="115335"/>
    <lineage>
        <taxon>Bacteria</taxon>
        <taxon>Bacillati</taxon>
        <taxon>Actinomycetota</taxon>
        <taxon>Actinomycetes</taxon>
        <taxon>Streptosporangiales</taxon>
        <taxon>Thermomonosporaceae</taxon>
        <taxon>Actinomadura</taxon>
    </lineage>
</organism>
<dbReference type="InterPro" id="IPR003010">
    <property type="entry name" value="C-N_Hydrolase"/>
</dbReference>
<accession>A0A9W6PVM6</accession>
<dbReference type="PANTHER" id="PTHR43674:SF2">
    <property type="entry name" value="BETA-UREIDOPROPIONASE"/>
    <property type="match status" value="1"/>
</dbReference>
<evidence type="ECO:0000256" key="1">
    <source>
        <dbReference type="ARBA" id="ARBA00022801"/>
    </source>
</evidence>
<dbReference type="RefSeq" id="WP_067909118.1">
    <property type="nucleotide sequence ID" value="NZ_BSRZ01000003.1"/>
</dbReference>
<dbReference type="GO" id="GO:0033388">
    <property type="term" value="P:putrescine biosynthetic process from arginine"/>
    <property type="evidence" value="ECO:0007669"/>
    <property type="project" value="TreeGrafter"/>
</dbReference>
<gene>
    <name evidence="3" type="ORF">Arub01_20020</name>
</gene>
<keyword evidence="1 3" id="KW-0378">Hydrolase</keyword>
<keyword evidence="4" id="KW-1185">Reference proteome</keyword>
<evidence type="ECO:0000313" key="3">
    <source>
        <dbReference type="EMBL" id="GLW63758.1"/>
    </source>
</evidence>
<evidence type="ECO:0000313" key="4">
    <source>
        <dbReference type="Proteomes" id="UP001165124"/>
    </source>
</evidence>
<dbReference type="SUPFAM" id="SSF56317">
    <property type="entry name" value="Carbon-nitrogen hydrolase"/>
    <property type="match status" value="1"/>
</dbReference>
<protein>
    <submittedName>
        <fullName evidence="3">Carbon-nitrogen hydrolase</fullName>
    </submittedName>
</protein>
<evidence type="ECO:0000259" key="2">
    <source>
        <dbReference type="PROSITE" id="PS50263"/>
    </source>
</evidence>
<name>A0A9W6PVM6_9ACTN</name>
<dbReference type="GO" id="GO:0050126">
    <property type="term" value="F:N-carbamoylputrescine amidase activity"/>
    <property type="evidence" value="ECO:0007669"/>
    <property type="project" value="TreeGrafter"/>
</dbReference>
<reference evidence="3" key="1">
    <citation type="submission" date="2023-02" db="EMBL/GenBank/DDBJ databases">
        <title>Actinomadura rubrobrunea NBRC 14622.</title>
        <authorList>
            <person name="Ichikawa N."/>
            <person name="Sato H."/>
            <person name="Tonouchi N."/>
        </authorList>
    </citation>
    <scope>NUCLEOTIDE SEQUENCE</scope>
    <source>
        <strain evidence="3">NBRC 14622</strain>
    </source>
</reference>
<dbReference type="InterPro" id="IPR050345">
    <property type="entry name" value="Aliph_Amidase/BUP"/>
</dbReference>
<dbReference type="Gene3D" id="3.60.110.10">
    <property type="entry name" value="Carbon-nitrogen hydrolase"/>
    <property type="match status" value="1"/>
</dbReference>
<dbReference type="Proteomes" id="UP001165124">
    <property type="component" value="Unassembled WGS sequence"/>
</dbReference>
<dbReference type="PANTHER" id="PTHR43674">
    <property type="entry name" value="NITRILASE C965.09-RELATED"/>
    <property type="match status" value="1"/>
</dbReference>
<proteinExistence type="predicted"/>